<evidence type="ECO:0000259" key="5">
    <source>
        <dbReference type="PROSITE" id="PS50222"/>
    </source>
</evidence>
<keyword evidence="1" id="KW-0479">Metal-binding</keyword>
<dbReference type="GeneID" id="39983367"/>
<dbReference type="CDD" id="cd00051">
    <property type="entry name" value="EFh"/>
    <property type="match status" value="2"/>
</dbReference>
<dbReference type="AlphaFoldDB" id="A0A1X0P1B1"/>
<dbReference type="RefSeq" id="XP_028884783.1">
    <property type="nucleotide sequence ID" value="XM_029023587.1"/>
</dbReference>
<dbReference type="EMBL" id="NBCO01000007">
    <property type="protein sequence ID" value="ORC90717.1"/>
    <property type="molecule type" value="Genomic_DNA"/>
</dbReference>
<dbReference type="OrthoDB" id="26525at2759"/>
<dbReference type="InterPro" id="IPR018247">
    <property type="entry name" value="EF_Hand_1_Ca_BS"/>
</dbReference>
<feature type="domain" description="EF-hand" evidence="5">
    <location>
        <begin position="20"/>
        <end position="55"/>
    </location>
</feature>
<keyword evidence="7" id="KW-1185">Reference proteome</keyword>
<evidence type="ECO:0000313" key="6">
    <source>
        <dbReference type="EMBL" id="ORC90717.1"/>
    </source>
</evidence>
<dbReference type="GO" id="GO:0005509">
    <property type="term" value="F:calcium ion binding"/>
    <property type="evidence" value="ECO:0007669"/>
    <property type="project" value="InterPro"/>
</dbReference>
<organism evidence="6 7">
    <name type="scientific">Trypanosoma theileri</name>
    <dbReference type="NCBI Taxonomy" id="67003"/>
    <lineage>
        <taxon>Eukaryota</taxon>
        <taxon>Discoba</taxon>
        <taxon>Euglenozoa</taxon>
        <taxon>Kinetoplastea</taxon>
        <taxon>Metakinetoplastina</taxon>
        <taxon>Trypanosomatida</taxon>
        <taxon>Trypanosomatidae</taxon>
        <taxon>Trypanosoma</taxon>
    </lineage>
</organism>
<name>A0A1X0P1B1_9TRYP</name>
<comment type="caution">
    <text evidence="6">The sequence shown here is derived from an EMBL/GenBank/DDBJ whole genome shotgun (WGS) entry which is preliminary data.</text>
</comment>
<feature type="domain" description="EF-hand" evidence="5">
    <location>
        <begin position="214"/>
        <end position="249"/>
    </location>
</feature>
<dbReference type="PROSITE" id="PS50222">
    <property type="entry name" value="EF_HAND_2"/>
    <property type="match status" value="3"/>
</dbReference>
<feature type="domain" description="EF-hand" evidence="5">
    <location>
        <begin position="115"/>
        <end position="150"/>
    </location>
</feature>
<dbReference type="InterPro" id="IPR011992">
    <property type="entry name" value="EF-hand-dom_pair"/>
</dbReference>
<dbReference type="Pfam" id="PF13499">
    <property type="entry name" value="EF-hand_7"/>
    <property type="match status" value="2"/>
</dbReference>
<dbReference type="STRING" id="67003.A0A1X0P1B1"/>
<protein>
    <submittedName>
        <fullName evidence="6">Putative calmodulin</fullName>
    </submittedName>
</protein>
<dbReference type="FunFam" id="1.10.238.10:FF:000703">
    <property type="entry name" value="Calmodulin, putative"/>
    <property type="match status" value="1"/>
</dbReference>
<dbReference type="Pfam" id="PF13202">
    <property type="entry name" value="EF-hand_5"/>
    <property type="match status" value="1"/>
</dbReference>
<accession>A0A1X0P1B1</accession>
<dbReference type="PROSITE" id="PS00018">
    <property type="entry name" value="EF_HAND_1"/>
    <property type="match status" value="6"/>
</dbReference>
<feature type="region of interest" description="Disordered" evidence="4">
    <location>
        <begin position="496"/>
        <end position="549"/>
    </location>
</feature>
<dbReference type="SUPFAM" id="SSF47473">
    <property type="entry name" value="EF-hand"/>
    <property type="match status" value="3"/>
</dbReference>
<dbReference type="InterPro" id="IPR002048">
    <property type="entry name" value="EF_hand_dom"/>
</dbReference>
<keyword evidence="3" id="KW-0106">Calcium</keyword>
<dbReference type="VEuPathDB" id="TriTrypDB:TM35_000071410"/>
<sequence length="675" mass="75577">MSLADGSGGLSSAVGSLAPEEVDMLRDAFIYMDRDNDGHVGRDELLATVRRCVGDARFEPLREYLIPLFAVADRDRDGRLSLAEFLLSFANGPGVVPAEVINSCVSSIRVRLTDEEIATLQDTFRRIDTKADGYIDKEELVAALKENLKYRFPDLRENNYNDIVAVIMASADTDRDGRLCLSEFIRSFQEDQGVLPAAFVDAHARQMVQQMTPAEIEVLKQAFAVLDKNKDGFVEFSDIYESLWETLSENVLDKSQVHELCDLIMVTADRSKSGILTLADFVRGFVQNITLTQLPVASAQEKLRTACNKLQEMLESGELEQLSVVQDDEDGGSGCVSPNHLIAVLNDVFRDVFPSLDEELLSAVMGAIVVASDNDNDKKISMDDFIHCFAEGPRVLSVDSSSLYQSTSVTDGELLIVSQILQDLGKEADSEGYVHEPELLEAVRAAFGADPSQADRVLQYVRDNIVKRNSCSSLVVETSVECSRPDMEYSAMSNVLKTDELQEANTKQQTKVGDDEEEGEPQEQKEEESKKDQQKINPSPHSPGELYQTQPANYGSALLKTVTPPKSLKVHEFGTNATVSDVLLKQHTRRYLESVYDTADRAVFDDELRVEFKKYANDNQDFIDREKFIKEYLAMEHYGLPLTETEVNRIISRYSKSEKISYNEFCVIMLQRARM</sequence>
<evidence type="ECO:0000256" key="4">
    <source>
        <dbReference type="SAM" id="MobiDB-lite"/>
    </source>
</evidence>
<feature type="compositionally biased region" description="Basic and acidic residues" evidence="4">
    <location>
        <begin position="522"/>
        <end position="534"/>
    </location>
</feature>
<dbReference type="Proteomes" id="UP000192257">
    <property type="component" value="Unassembled WGS sequence"/>
</dbReference>
<dbReference type="PANTHER" id="PTHR45942">
    <property type="entry name" value="PROTEIN PHOSPATASE 3 REGULATORY SUBUNIT B ALPHA ISOFORM TYPE 1"/>
    <property type="match status" value="1"/>
</dbReference>
<keyword evidence="2" id="KW-0677">Repeat</keyword>
<proteinExistence type="predicted"/>
<evidence type="ECO:0000313" key="7">
    <source>
        <dbReference type="Proteomes" id="UP000192257"/>
    </source>
</evidence>
<evidence type="ECO:0000256" key="1">
    <source>
        <dbReference type="ARBA" id="ARBA00022723"/>
    </source>
</evidence>
<dbReference type="SMART" id="SM00054">
    <property type="entry name" value="EFh"/>
    <property type="match status" value="7"/>
</dbReference>
<dbReference type="Gene3D" id="1.10.238.10">
    <property type="entry name" value="EF-hand"/>
    <property type="match status" value="5"/>
</dbReference>
<reference evidence="6 7" key="1">
    <citation type="submission" date="2017-03" db="EMBL/GenBank/DDBJ databases">
        <title>An alternative strategy for trypanosome survival in the mammalian bloodstream revealed through genome and transcriptome analysis of the ubiquitous bovine parasite Trypanosoma (Megatrypanum) theileri.</title>
        <authorList>
            <person name="Kelly S."/>
            <person name="Ivens A."/>
            <person name="Mott A."/>
            <person name="O'Neill E."/>
            <person name="Emms D."/>
            <person name="Macleod O."/>
            <person name="Voorheis P."/>
            <person name="Matthews J."/>
            <person name="Matthews K."/>
            <person name="Carrington M."/>
        </authorList>
    </citation>
    <scope>NUCLEOTIDE SEQUENCE [LARGE SCALE GENOMIC DNA]</scope>
    <source>
        <strain evidence="6">Edinburgh</strain>
    </source>
</reference>
<evidence type="ECO:0000256" key="3">
    <source>
        <dbReference type="ARBA" id="ARBA00022837"/>
    </source>
</evidence>
<gene>
    <name evidence="6" type="ORF">TM35_000071410</name>
</gene>
<evidence type="ECO:0000256" key="2">
    <source>
        <dbReference type="ARBA" id="ARBA00022737"/>
    </source>
</evidence>